<dbReference type="PROSITE" id="PS51257">
    <property type="entry name" value="PROKAR_LIPOPROTEIN"/>
    <property type="match status" value="1"/>
</dbReference>
<protein>
    <recommendedName>
        <fullName evidence="3">Lipoprotein</fullName>
    </recommendedName>
</protein>
<dbReference type="RefSeq" id="WP_146645849.1">
    <property type="nucleotide sequence ID" value="NZ_CP012333.1"/>
</dbReference>
<evidence type="ECO:0000313" key="2">
    <source>
        <dbReference type="Proteomes" id="UP000064967"/>
    </source>
</evidence>
<dbReference type="EMBL" id="CP012333">
    <property type="protein sequence ID" value="AKU94218.1"/>
    <property type="molecule type" value="Genomic_DNA"/>
</dbReference>
<keyword evidence="2" id="KW-1185">Reference proteome</keyword>
<evidence type="ECO:0000313" key="1">
    <source>
        <dbReference type="EMBL" id="AKU94218.1"/>
    </source>
</evidence>
<dbReference type="STRING" id="1391654.AKJ09_00882"/>
<dbReference type="OrthoDB" id="933310at2"/>
<gene>
    <name evidence="1" type="ORF">AKJ09_00882</name>
</gene>
<name>A0A0K1PL15_9BACT</name>
<reference evidence="1 2" key="1">
    <citation type="submission" date="2015-08" db="EMBL/GenBank/DDBJ databases">
        <authorList>
            <person name="Babu N.S."/>
            <person name="Beckwith C.J."/>
            <person name="Beseler K.G."/>
            <person name="Brison A."/>
            <person name="Carone J.V."/>
            <person name="Caskin T.P."/>
            <person name="Diamond M."/>
            <person name="Durham M.E."/>
            <person name="Foxe J.M."/>
            <person name="Go M."/>
            <person name="Henderson B.A."/>
            <person name="Jones I.B."/>
            <person name="McGettigan J.A."/>
            <person name="Micheletti S.J."/>
            <person name="Nasrallah M.E."/>
            <person name="Ortiz D."/>
            <person name="Piller C.R."/>
            <person name="Privatt S.R."/>
            <person name="Schneider S.L."/>
            <person name="Sharp S."/>
            <person name="Smith T.C."/>
            <person name="Stanton J.D."/>
            <person name="Ullery H.E."/>
            <person name="Wilson R.J."/>
            <person name="Serrano M.G."/>
            <person name="Buck G."/>
            <person name="Lee V."/>
            <person name="Wang Y."/>
            <person name="Carvalho R."/>
            <person name="Voegtly L."/>
            <person name="Shi R."/>
            <person name="Duckworth R."/>
            <person name="Johnson A."/>
            <person name="Loviza R."/>
            <person name="Walstead R."/>
            <person name="Shah Z."/>
            <person name="Kiflezghi M."/>
            <person name="Wade K."/>
            <person name="Ball S.L."/>
            <person name="Bradley K.W."/>
            <person name="Asai D.J."/>
            <person name="Bowman C.A."/>
            <person name="Russell D.A."/>
            <person name="Pope W.H."/>
            <person name="Jacobs-Sera D."/>
            <person name="Hendrix R.W."/>
            <person name="Hatfull G.F."/>
        </authorList>
    </citation>
    <scope>NUCLEOTIDE SEQUENCE [LARGE SCALE GENOMIC DNA]</scope>
    <source>
        <strain evidence="1 2">DSM 27648</strain>
    </source>
</reference>
<sequence>MSLRSVGWVTLVTGSFAVVVGCSKQSGSPGSCYRERDSTCTEYSAAESVAAQRMCQGFRWTSGTNTCPKENRIGACVRENGHVTEMMYSGPPNQFTPDIARSTCERAGGTFNAL</sequence>
<evidence type="ECO:0008006" key="3">
    <source>
        <dbReference type="Google" id="ProtNLM"/>
    </source>
</evidence>
<dbReference type="Proteomes" id="UP000064967">
    <property type="component" value="Chromosome"/>
</dbReference>
<organism evidence="1 2">
    <name type="scientific">Labilithrix luteola</name>
    <dbReference type="NCBI Taxonomy" id="1391654"/>
    <lineage>
        <taxon>Bacteria</taxon>
        <taxon>Pseudomonadati</taxon>
        <taxon>Myxococcota</taxon>
        <taxon>Polyangia</taxon>
        <taxon>Polyangiales</taxon>
        <taxon>Labilitrichaceae</taxon>
        <taxon>Labilithrix</taxon>
    </lineage>
</organism>
<dbReference type="AlphaFoldDB" id="A0A0K1PL15"/>
<accession>A0A0K1PL15</accession>
<dbReference type="KEGG" id="llu:AKJ09_00882"/>
<proteinExistence type="predicted"/>